<feature type="compositionally biased region" description="Basic and acidic residues" evidence="1">
    <location>
        <begin position="540"/>
        <end position="575"/>
    </location>
</feature>
<feature type="compositionally biased region" description="Basic and acidic residues" evidence="1">
    <location>
        <begin position="474"/>
        <end position="501"/>
    </location>
</feature>
<dbReference type="EMBL" id="JAZHXI010000009">
    <property type="protein sequence ID" value="KAL2067634.1"/>
    <property type="molecule type" value="Genomic_DNA"/>
</dbReference>
<feature type="compositionally biased region" description="Basic and acidic residues" evidence="1">
    <location>
        <begin position="442"/>
        <end position="467"/>
    </location>
</feature>
<comment type="caution">
    <text evidence="2">The sequence shown here is derived from an EMBL/GenBank/DDBJ whole genome shotgun (WGS) entry which is preliminary data.</text>
</comment>
<evidence type="ECO:0000256" key="1">
    <source>
        <dbReference type="SAM" id="MobiDB-lite"/>
    </source>
</evidence>
<keyword evidence="3" id="KW-1185">Reference proteome</keyword>
<feature type="compositionally biased region" description="Gly residues" evidence="1">
    <location>
        <begin position="68"/>
        <end position="84"/>
    </location>
</feature>
<proteinExistence type="predicted"/>
<feature type="compositionally biased region" description="Basic and acidic residues" evidence="1">
    <location>
        <begin position="356"/>
        <end position="366"/>
    </location>
</feature>
<protein>
    <submittedName>
        <fullName evidence="2">Uncharacterized protein</fullName>
    </submittedName>
</protein>
<sequence length="575" mass="66220">MPYERQLEKIWLRLQDHSAPKPRHAISTRLAFDDVCAAFMQAEMGPDVDDGGVGKPWGWGGRGIGIGGWGRGGRGGRGGGTRGAGRGEREVDLEEMMDDVQMFRAEWNIWAYYYGEVDPFPGRDPALTSFHFTNSRRDEHHVPNYAFRSSTTQHRDIGPELRGNTSGDQDREAWSREKGALAIEHRAREAERFMREREERRAARWARKKEAGWVRSEEGEVMGRASEGRGSAGRDREWREREAGKEVDGYGRDGGARRENAADGFAHWLERSIKPPSESRGMEKVYQQLGQDYGVRAMEQEQRADSYGQTDNEHRQSADNNNGQEKRKNGGLGSRSRRREKRKTRQTDGEFADSLRSLKEQSREKSMSPGREASGGEWRSDRLDARAQEYRERDYMASGREEYVQREPSGWSGRGNGREADYAVKSRDQDLTSGMERSVWGEGDRGRDGRRNDYDRDAGFERAVPRENRKRRRPIEDERSEIDDIRRPPTLRRDDGRRFVEEEAGTARTEEWIQDGGDQVQGGFREDVYQGQMPRYPRHGRIEEIPVGGGRDRGFGVMKDARDSYRDDRERRRKD</sequence>
<organism evidence="2 3">
    <name type="scientific">Oculimacula yallundae</name>
    <dbReference type="NCBI Taxonomy" id="86028"/>
    <lineage>
        <taxon>Eukaryota</taxon>
        <taxon>Fungi</taxon>
        <taxon>Dikarya</taxon>
        <taxon>Ascomycota</taxon>
        <taxon>Pezizomycotina</taxon>
        <taxon>Leotiomycetes</taxon>
        <taxon>Helotiales</taxon>
        <taxon>Ploettnerulaceae</taxon>
        <taxon>Oculimacula</taxon>
    </lineage>
</organism>
<evidence type="ECO:0000313" key="2">
    <source>
        <dbReference type="EMBL" id="KAL2067634.1"/>
    </source>
</evidence>
<feature type="compositionally biased region" description="Basic and acidic residues" evidence="1">
    <location>
        <begin position="232"/>
        <end position="259"/>
    </location>
</feature>
<evidence type="ECO:0000313" key="3">
    <source>
        <dbReference type="Proteomes" id="UP001595075"/>
    </source>
</evidence>
<feature type="region of interest" description="Disordered" evidence="1">
    <location>
        <begin position="272"/>
        <end position="575"/>
    </location>
</feature>
<feature type="compositionally biased region" description="Basic and acidic residues" evidence="1">
    <location>
        <begin position="416"/>
        <end position="430"/>
    </location>
</feature>
<name>A0ABR4CCJ5_9HELO</name>
<feature type="compositionally biased region" description="Basic residues" evidence="1">
    <location>
        <begin position="335"/>
        <end position="344"/>
    </location>
</feature>
<gene>
    <name evidence="2" type="ORF">VTL71DRAFT_15730</name>
</gene>
<feature type="region of interest" description="Disordered" evidence="1">
    <location>
        <begin position="222"/>
        <end position="259"/>
    </location>
</feature>
<feature type="region of interest" description="Disordered" evidence="1">
    <location>
        <begin position="68"/>
        <end position="88"/>
    </location>
</feature>
<reference evidence="2 3" key="1">
    <citation type="journal article" date="2024" name="Commun. Biol.">
        <title>Comparative genomic analysis of thermophilic fungi reveals convergent evolutionary adaptations and gene losses.</title>
        <authorList>
            <person name="Steindorff A.S."/>
            <person name="Aguilar-Pontes M.V."/>
            <person name="Robinson A.J."/>
            <person name="Andreopoulos B."/>
            <person name="LaButti K."/>
            <person name="Kuo A."/>
            <person name="Mondo S."/>
            <person name="Riley R."/>
            <person name="Otillar R."/>
            <person name="Haridas S."/>
            <person name="Lipzen A."/>
            <person name="Grimwood J."/>
            <person name="Schmutz J."/>
            <person name="Clum A."/>
            <person name="Reid I.D."/>
            <person name="Moisan M.C."/>
            <person name="Butler G."/>
            <person name="Nguyen T.T.M."/>
            <person name="Dewar K."/>
            <person name="Conant G."/>
            <person name="Drula E."/>
            <person name="Henrissat B."/>
            <person name="Hansel C."/>
            <person name="Singer S."/>
            <person name="Hutchinson M.I."/>
            <person name="de Vries R.P."/>
            <person name="Natvig D.O."/>
            <person name="Powell A.J."/>
            <person name="Tsang A."/>
            <person name="Grigoriev I.V."/>
        </authorList>
    </citation>
    <scope>NUCLEOTIDE SEQUENCE [LARGE SCALE GENOMIC DNA]</scope>
    <source>
        <strain evidence="2 3">CBS 494.80</strain>
    </source>
</reference>
<accession>A0ABR4CCJ5</accession>
<dbReference type="Proteomes" id="UP001595075">
    <property type="component" value="Unassembled WGS sequence"/>
</dbReference>
<feature type="compositionally biased region" description="Basic and acidic residues" evidence="1">
    <location>
        <begin position="378"/>
        <end position="405"/>
    </location>
</feature>